<evidence type="ECO:0000256" key="4">
    <source>
        <dbReference type="ARBA" id="ARBA00022801"/>
    </source>
</evidence>
<dbReference type="EC" id="3.1.-.-" evidence="6"/>
<sequence>MLVYVDSSALLKRVVAESESIAIGAALGAAARTGTVLASSTLAWVEVTRALRSRLDTVDPRLIGRLSDSALSGVQEAQITPEVTAVARRIGPPTLRSLDAIHLATATLLEADEVWAYDRRLLDAADGLGLVTASPV</sequence>
<reference evidence="8" key="2">
    <citation type="submission" date="2020-09" db="EMBL/GenBank/DDBJ databases">
        <authorList>
            <person name="Sun Q."/>
            <person name="Zhou Y."/>
        </authorList>
    </citation>
    <scope>NUCLEOTIDE SEQUENCE</scope>
    <source>
        <strain evidence="8">CGMCC 1.8984</strain>
    </source>
</reference>
<keyword evidence="2 6" id="KW-0540">Nuclease</keyword>
<dbReference type="EMBL" id="BMMD01000003">
    <property type="protein sequence ID" value="GGJ73010.1"/>
    <property type="molecule type" value="Genomic_DNA"/>
</dbReference>
<keyword evidence="5 6" id="KW-0460">Magnesium</keyword>
<evidence type="ECO:0000313" key="9">
    <source>
        <dbReference type="Proteomes" id="UP000636956"/>
    </source>
</evidence>
<proteinExistence type="inferred from homology"/>
<keyword evidence="3 6" id="KW-0479">Metal-binding</keyword>
<evidence type="ECO:0000259" key="7">
    <source>
        <dbReference type="Pfam" id="PF01850"/>
    </source>
</evidence>
<evidence type="ECO:0000313" key="8">
    <source>
        <dbReference type="EMBL" id="GGJ73010.1"/>
    </source>
</evidence>
<dbReference type="GO" id="GO:0016787">
    <property type="term" value="F:hydrolase activity"/>
    <property type="evidence" value="ECO:0007669"/>
    <property type="project" value="UniProtKB-KW"/>
</dbReference>
<evidence type="ECO:0000256" key="3">
    <source>
        <dbReference type="ARBA" id="ARBA00022723"/>
    </source>
</evidence>
<keyword evidence="6" id="KW-0800">Toxin</keyword>
<comment type="cofactor">
    <cofactor evidence="6">
        <name>Mg(2+)</name>
        <dbReference type="ChEBI" id="CHEBI:18420"/>
    </cofactor>
</comment>
<keyword evidence="1 6" id="KW-1277">Toxin-antitoxin system</keyword>
<gene>
    <name evidence="6 8" type="primary">vapC</name>
    <name evidence="8" type="ORF">GCM10011372_08660</name>
</gene>
<dbReference type="InterPro" id="IPR002716">
    <property type="entry name" value="PIN_dom"/>
</dbReference>
<dbReference type="InterPro" id="IPR029060">
    <property type="entry name" value="PIN-like_dom_sf"/>
</dbReference>
<evidence type="ECO:0000256" key="5">
    <source>
        <dbReference type="ARBA" id="ARBA00022842"/>
    </source>
</evidence>
<reference evidence="8" key="1">
    <citation type="journal article" date="2014" name="Int. J. Syst. Evol. Microbiol.">
        <title>Complete genome sequence of Corynebacterium casei LMG S-19264T (=DSM 44701T), isolated from a smear-ripened cheese.</title>
        <authorList>
            <consortium name="US DOE Joint Genome Institute (JGI-PGF)"/>
            <person name="Walter F."/>
            <person name="Albersmeier A."/>
            <person name="Kalinowski J."/>
            <person name="Ruckert C."/>
        </authorList>
    </citation>
    <scope>NUCLEOTIDE SEQUENCE</scope>
    <source>
        <strain evidence="8">CGMCC 1.8984</strain>
    </source>
</reference>
<dbReference type="GO" id="GO:0004540">
    <property type="term" value="F:RNA nuclease activity"/>
    <property type="evidence" value="ECO:0007669"/>
    <property type="project" value="InterPro"/>
</dbReference>
<dbReference type="HAMAP" id="MF_00265">
    <property type="entry name" value="VapC_Nob1"/>
    <property type="match status" value="1"/>
</dbReference>
<feature type="domain" description="PIN" evidence="7">
    <location>
        <begin position="3"/>
        <end position="125"/>
    </location>
</feature>
<dbReference type="Gene3D" id="3.40.50.1010">
    <property type="entry name" value="5'-nuclease"/>
    <property type="match status" value="1"/>
</dbReference>
<protein>
    <recommendedName>
        <fullName evidence="6">Ribonuclease VapC</fullName>
        <shortName evidence="6">RNase VapC</shortName>
        <ecNumber evidence="6">3.1.-.-</ecNumber>
    </recommendedName>
    <alternativeName>
        <fullName evidence="6">Toxin VapC</fullName>
    </alternativeName>
</protein>
<dbReference type="SUPFAM" id="SSF88723">
    <property type="entry name" value="PIN domain-like"/>
    <property type="match status" value="1"/>
</dbReference>
<comment type="caution">
    <text evidence="8">The sequence shown here is derived from an EMBL/GenBank/DDBJ whole genome shotgun (WGS) entry which is preliminary data.</text>
</comment>
<comment type="similarity">
    <text evidence="6">Belongs to the PINc/VapC protein family.</text>
</comment>
<dbReference type="GO" id="GO:0000287">
    <property type="term" value="F:magnesium ion binding"/>
    <property type="evidence" value="ECO:0007669"/>
    <property type="project" value="UniProtKB-UniRule"/>
</dbReference>
<evidence type="ECO:0000256" key="2">
    <source>
        <dbReference type="ARBA" id="ARBA00022722"/>
    </source>
</evidence>
<evidence type="ECO:0000256" key="6">
    <source>
        <dbReference type="HAMAP-Rule" id="MF_00265"/>
    </source>
</evidence>
<evidence type="ECO:0000256" key="1">
    <source>
        <dbReference type="ARBA" id="ARBA00022649"/>
    </source>
</evidence>
<comment type="function">
    <text evidence="6">Toxic component of a toxin-antitoxin (TA) system. An RNase.</text>
</comment>
<dbReference type="Pfam" id="PF01850">
    <property type="entry name" value="PIN"/>
    <property type="match status" value="1"/>
</dbReference>
<dbReference type="CDD" id="cd09874">
    <property type="entry name" value="PIN_MT3492-like"/>
    <property type="match status" value="1"/>
</dbReference>
<feature type="binding site" evidence="6">
    <location>
        <position position="99"/>
    </location>
    <ligand>
        <name>Mg(2+)</name>
        <dbReference type="ChEBI" id="CHEBI:18420"/>
    </ligand>
</feature>
<dbReference type="AlphaFoldDB" id="A0A917PES0"/>
<dbReference type="InterPro" id="IPR022907">
    <property type="entry name" value="VapC_family"/>
</dbReference>
<organism evidence="8 9">
    <name type="scientific">Agromyces bauzanensis</name>
    <dbReference type="NCBI Taxonomy" id="1308924"/>
    <lineage>
        <taxon>Bacteria</taxon>
        <taxon>Bacillati</taxon>
        <taxon>Actinomycetota</taxon>
        <taxon>Actinomycetes</taxon>
        <taxon>Micrococcales</taxon>
        <taxon>Microbacteriaceae</taxon>
        <taxon>Agromyces</taxon>
    </lineage>
</organism>
<feature type="binding site" evidence="6">
    <location>
        <position position="6"/>
    </location>
    <ligand>
        <name>Mg(2+)</name>
        <dbReference type="ChEBI" id="CHEBI:18420"/>
    </ligand>
</feature>
<name>A0A917PES0_9MICO</name>
<dbReference type="GO" id="GO:0090729">
    <property type="term" value="F:toxin activity"/>
    <property type="evidence" value="ECO:0007669"/>
    <property type="project" value="UniProtKB-KW"/>
</dbReference>
<accession>A0A917PES0</accession>
<dbReference type="Proteomes" id="UP000636956">
    <property type="component" value="Unassembled WGS sequence"/>
</dbReference>
<keyword evidence="4 6" id="KW-0378">Hydrolase</keyword>
<dbReference type="RefSeq" id="WP_188742212.1">
    <property type="nucleotide sequence ID" value="NZ_BAABFW010000009.1"/>
</dbReference>
<keyword evidence="9" id="KW-1185">Reference proteome</keyword>